<name>A0AAE0K7Z2_9PEZI</name>
<evidence type="ECO:0000313" key="6">
    <source>
        <dbReference type="EMBL" id="KAK3371101.1"/>
    </source>
</evidence>
<feature type="region of interest" description="Disordered" evidence="4">
    <location>
        <begin position="33"/>
        <end position="66"/>
    </location>
</feature>
<accession>A0AAE0K7Z2</accession>
<dbReference type="Proteomes" id="UP001287356">
    <property type="component" value="Unassembled WGS sequence"/>
</dbReference>
<feature type="domain" description="MYND-type" evidence="5">
    <location>
        <begin position="517"/>
        <end position="555"/>
    </location>
</feature>
<reference evidence="6" key="1">
    <citation type="journal article" date="2023" name="Mol. Phylogenet. Evol.">
        <title>Genome-scale phylogeny and comparative genomics of the fungal order Sordariales.</title>
        <authorList>
            <person name="Hensen N."/>
            <person name="Bonometti L."/>
            <person name="Westerberg I."/>
            <person name="Brannstrom I.O."/>
            <person name="Guillou S."/>
            <person name="Cros-Aarteil S."/>
            <person name="Calhoun S."/>
            <person name="Haridas S."/>
            <person name="Kuo A."/>
            <person name="Mondo S."/>
            <person name="Pangilinan J."/>
            <person name="Riley R."/>
            <person name="LaButti K."/>
            <person name="Andreopoulos B."/>
            <person name="Lipzen A."/>
            <person name="Chen C."/>
            <person name="Yan M."/>
            <person name="Daum C."/>
            <person name="Ng V."/>
            <person name="Clum A."/>
            <person name="Steindorff A."/>
            <person name="Ohm R.A."/>
            <person name="Martin F."/>
            <person name="Silar P."/>
            <person name="Natvig D.O."/>
            <person name="Lalanne C."/>
            <person name="Gautier V."/>
            <person name="Ament-Velasquez S.L."/>
            <person name="Kruys A."/>
            <person name="Hutchinson M.I."/>
            <person name="Powell A.J."/>
            <person name="Barry K."/>
            <person name="Miller A.N."/>
            <person name="Grigoriev I.V."/>
            <person name="Debuchy R."/>
            <person name="Gladieux P."/>
            <person name="Hiltunen Thoren M."/>
            <person name="Johannesson H."/>
        </authorList>
    </citation>
    <scope>NUCLEOTIDE SEQUENCE</scope>
    <source>
        <strain evidence="6">CBS 958.72</strain>
    </source>
</reference>
<dbReference type="AlphaFoldDB" id="A0AAE0K7Z2"/>
<keyword evidence="7" id="KW-1185">Reference proteome</keyword>
<dbReference type="InterPro" id="IPR027796">
    <property type="entry name" value="OTT_1508_deam-like"/>
</dbReference>
<keyword evidence="1" id="KW-0479">Metal-binding</keyword>
<comment type="caution">
    <text evidence="6">The sequence shown here is derived from an EMBL/GenBank/DDBJ whole genome shotgun (WGS) entry which is preliminary data.</text>
</comment>
<feature type="region of interest" description="Disordered" evidence="4">
    <location>
        <begin position="966"/>
        <end position="1006"/>
    </location>
</feature>
<proteinExistence type="predicted"/>
<keyword evidence="2" id="KW-0863">Zinc-finger</keyword>
<dbReference type="PROSITE" id="PS01360">
    <property type="entry name" value="ZF_MYND_1"/>
    <property type="match status" value="1"/>
</dbReference>
<dbReference type="Pfam" id="PF14441">
    <property type="entry name" value="OTT_1508_deam"/>
    <property type="match status" value="1"/>
</dbReference>
<dbReference type="GO" id="GO:0008270">
    <property type="term" value="F:zinc ion binding"/>
    <property type="evidence" value="ECO:0007669"/>
    <property type="project" value="UniProtKB-KW"/>
</dbReference>
<evidence type="ECO:0000256" key="3">
    <source>
        <dbReference type="ARBA" id="ARBA00022833"/>
    </source>
</evidence>
<dbReference type="Gene3D" id="6.10.140.2220">
    <property type="match status" value="1"/>
</dbReference>
<reference evidence="6" key="2">
    <citation type="submission" date="2023-06" db="EMBL/GenBank/DDBJ databases">
        <authorList>
            <consortium name="Lawrence Berkeley National Laboratory"/>
            <person name="Haridas S."/>
            <person name="Hensen N."/>
            <person name="Bonometti L."/>
            <person name="Westerberg I."/>
            <person name="Brannstrom I.O."/>
            <person name="Guillou S."/>
            <person name="Cros-Aarteil S."/>
            <person name="Calhoun S."/>
            <person name="Kuo A."/>
            <person name="Mondo S."/>
            <person name="Pangilinan J."/>
            <person name="Riley R."/>
            <person name="Labutti K."/>
            <person name="Andreopoulos B."/>
            <person name="Lipzen A."/>
            <person name="Chen C."/>
            <person name="Yanf M."/>
            <person name="Daum C."/>
            <person name="Ng V."/>
            <person name="Clum A."/>
            <person name="Steindorff A."/>
            <person name="Ohm R."/>
            <person name="Martin F."/>
            <person name="Silar P."/>
            <person name="Natvig D."/>
            <person name="Lalanne C."/>
            <person name="Gautier V."/>
            <person name="Ament-Velasquez S.L."/>
            <person name="Kruys A."/>
            <person name="Hutchinson M.I."/>
            <person name="Powell A.J."/>
            <person name="Barry K."/>
            <person name="Miller A.N."/>
            <person name="Grigoriev I.V."/>
            <person name="Debuchy R."/>
            <person name="Gladieux P."/>
            <person name="Thoren M.H."/>
            <person name="Johannesson H."/>
        </authorList>
    </citation>
    <scope>NUCLEOTIDE SEQUENCE</scope>
    <source>
        <strain evidence="6">CBS 958.72</strain>
    </source>
</reference>
<dbReference type="SUPFAM" id="SSF144232">
    <property type="entry name" value="HIT/MYND zinc finger-like"/>
    <property type="match status" value="1"/>
</dbReference>
<gene>
    <name evidence="6" type="ORF">B0T24DRAFT_627759</name>
</gene>
<organism evidence="6 7">
    <name type="scientific">Lasiosphaeria ovina</name>
    <dbReference type="NCBI Taxonomy" id="92902"/>
    <lineage>
        <taxon>Eukaryota</taxon>
        <taxon>Fungi</taxon>
        <taxon>Dikarya</taxon>
        <taxon>Ascomycota</taxon>
        <taxon>Pezizomycotina</taxon>
        <taxon>Sordariomycetes</taxon>
        <taxon>Sordariomycetidae</taxon>
        <taxon>Sordariales</taxon>
        <taxon>Lasiosphaeriaceae</taxon>
        <taxon>Lasiosphaeria</taxon>
    </lineage>
</organism>
<dbReference type="EMBL" id="JAULSN010000005">
    <property type="protein sequence ID" value="KAK3371101.1"/>
    <property type="molecule type" value="Genomic_DNA"/>
</dbReference>
<feature type="compositionally biased region" description="Basic and acidic residues" evidence="4">
    <location>
        <begin position="970"/>
        <end position="992"/>
    </location>
</feature>
<evidence type="ECO:0000313" key="7">
    <source>
        <dbReference type="Proteomes" id="UP001287356"/>
    </source>
</evidence>
<dbReference type="InterPro" id="IPR002893">
    <property type="entry name" value="Znf_MYND"/>
</dbReference>
<evidence type="ECO:0000256" key="2">
    <source>
        <dbReference type="ARBA" id="ARBA00022771"/>
    </source>
</evidence>
<evidence type="ECO:0000259" key="5">
    <source>
        <dbReference type="PROSITE" id="PS01360"/>
    </source>
</evidence>
<evidence type="ECO:0000256" key="1">
    <source>
        <dbReference type="ARBA" id="ARBA00022723"/>
    </source>
</evidence>
<protein>
    <recommendedName>
        <fullName evidence="5">MYND-type domain-containing protein</fullName>
    </recommendedName>
</protein>
<keyword evidence="3" id="KW-0862">Zinc</keyword>
<evidence type="ECO:0000256" key="4">
    <source>
        <dbReference type="SAM" id="MobiDB-lite"/>
    </source>
</evidence>
<sequence>MSQKFDWKEQGLDRARFEALTKLLRLRHQGQVDTPTRFDDDEDDDAQLAPETDCSSVKASPPTDLEGGRLRRQFLDSLAELIANQKGGRHVAATAMSVGPDSVKVTVARNDKFRPADGEFLERVQSLLRRIAATTQDGGSKDALWAALLTQSESRIQGYLVDVRQLLKRYQQHRDTAHQRVQAAAPSLDSELSELCVAVFGQHLSTASRNGGLVIRAHAIHKIFSSGDFESLGFPASASLRIALGYLGRPRTSFHTLVAAAERLEGFANIQITAVAEKKGGGIRGKKAASVASEPWSVAQTFLQLGQPLTDDQVHSLLGSTGRKAKWTKARLLQEFGKLRSPTWEVHAEMQLLHRILAAPSGGRMVPYFGCSKRSCFLCWSFLDIFQGFKTRGCHGKLYNLWALPSFEGAKAEMSKIADTVRRLEALLTKEILHGNAGALPLAKESTISPSSIHTTMPTYERPGLADTVLSYLDNQRLNVLFPATDSGRENAYEETAMASSVENEIETSTDANEGPCGNFDCEERTTRRCSRCGGRWYCSMPCEEANIYSHRFACSRGAITTADILERDCYADELPEDPQVREDFGFTRCRNTREESHLGGVYQGIFKIFDVTAAEMHSWRIEGILAEKIIEKFSAHPEGSRGGYYPWLLRNKHVLDEGHKVVRDEDDPELHVQRMLAKARPYLSPSDQNTPAEGLVPWAKQNCFLFLALLLDSARPPPTMPNLDLWYDFGFAVCANPHAESSLANLYTHLLLGNRPIRDYFASLGSTHFTPADFPTCPFEQFWKAWEAGTLMDLFDTYGSHGGRAAYGESIDFQFPDLREFLSYPGGAESDMRFPRPSVWRLRQFLAVEGANVLTAAPSISRAAIEYGFEPGLDVRTRLDLHAFYTRIFQRGVRTGEVDGALRRGRLDEVADRWYGEPVHERVRVVLRAVSEAGRTVPANVGDGPSGDDDMHDIWRLRYGYDEAEEHGEEGSHTGRDHGSGEDESTGRELSEPSGNETRGWCTVQ</sequence>